<dbReference type="RefSeq" id="WP_214160864.1">
    <property type="nucleotide sequence ID" value="NZ_JAHBAY010000042.1"/>
</dbReference>
<feature type="region of interest" description="Disordered" evidence="1">
    <location>
        <begin position="388"/>
        <end position="436"/>
    </location>
</feature>
<keyword evidence="3" id="KW-1185">Reference proteome</keyword>
<evidence type="ECO:0000313" key="2">
    <source>
        <dbReference type="EMBL" id="MBT0774324.1"/>
    </source>
</evidence>
<evidence type="ECO:0000256" key="1">
    <source>
        <dbReference type="SAM" id="MobiDB-lite"/>
    </source>
</evidence>
<name>A0ABS5TU76_9ACTN</name>
<reference evidence="2 3" key="1">
    <citation type="submission" date="2021-05" db="EMBL/GenBank/DDBJ databases">
        <title>Kineosporia and Streptomyces sp. nov. two new marine actinobacteria isolated from Coral.</title>
        <authorList>
            <person name="Buangrab K."/>
            <person name="Sutthacheep M."/>
            <person name="Yeemin T."/>
            <person name="Harunari E."/>
            <person name="Igarashi Y."/>
            <person name="Kanchanasin P."/>
            <person name="Tanasupawat S."/>
            <person name="Phongsopitanun W."/>
        </authorList>
    </citation>
    <scope>NUCLEOTIDE SEQUENCE [LARGE SCALE GENOMIC DNA]</scope>
    <source>
        <strain evidence="2 3">J2-2</strain>
    </source>
</reference>
<dbReference type="Proteomes" id="UP001197247">
    <property type="component" value="Unassembled WGS sequence"/>
</dbReference>
<sequence length="436" mass="48230">MAKLTRWRELVPGLTQVVLHDDRRADHVPESLPGSDLSARIPIGEAGASWLPEYDAALADPTRGTRVVVNVMLYGHRDRYAVRLLPAATLQRVLTDDTRQLTQRAGTSLLRVLERIHHRRGEFRPPELSGMSGLGARRILEEELERLRGEDDPDPLSRLLDDLAARPEPIPDPVVVQRYLEAPEPVTSTARLATLERIRSVLVSRLGDDAPDILKAAKAEQLQDVVVRSLDALESAFGASQIGRQAILTEVLRIAAVRGSMFTTKHGGPYRARVVDVGDVRLVQIRVHIHFVADSDVTDDQARRTARMAREDVPEFISATGGFASRGRTVFIRLQPVVTIGRQRVEGAQNTQLSAGEGRADARHVYTESSAQTLLHEMLHGLALSDRYPADQGETQPLHHEQRRLRPGNPPGPTHFRPNALDAEDAVMSSRSETSP</sequence>
<comment type="caution">
    <text evidence="2">The sequence shown here is derived from an EMBL/GenBank/DDBJ whole genome shotgun (WGS) entry which is preliminary data.</text>
</comment>
<dbReference type="EMBL" id="JAHBAY010000042">
    <property type="protein sequence ID" value="MBT0774324.1"/>
    <property type="molecule type" value="Genomic_DNA"/>
</dbReference>
<organism evidence="2 3">
    <name type="scientific">Kineosporia corallincola</name>
    <dbReference type="NCBI Taxonomy" id="2835133"/>
    <lineage>
        <taxon>Bacteria</taxon>
        <taxon>Bacillati</taxon>
        <taxon>Actinomycetota</taxon>
        <taxon>Actinomycetes</taxon>
        <taxon>Kineosporiales</taxon>
        <taxon>Kineosporiaceae</taxon>
        <taxon>Kineosporia</taxon>
    </lineage>
</organism>
<evidence type="ECO:0000313" key="3">
    <source>
        <dbReference type="Proteomes" id="UP001197247"/>
    </source>
</evidence>
<gene>
    <name evidence="2" type="ORF">KIH74_35620</name>
</gene>
<feature type="non-terminal residue" evidence="2">
    <location>
        <position position="436"/>
    </location>
</feature>
<proteinExistence type="predicted"/>
<accession>A0ABS5TU76</accession>
<protein>
    <submittedName>
        <fullName evidence="2">Uncharacterized protein</fullName>
    </submittedName>
</protein>